<evidence type="ECO:0000313" key="1">
    <source>
        <dbReference type="EMBL" id="URD96575.1"/>
    </source>
</evidence>
<dbReference type="Proteomes" id="UP001055439">
    <property type="component" value="Chromosome 4"/>
</dbReference>
<dbReference type="OrthoDB" id="7333885at2759"/>
<proteinExistence type="predicted"/>
<gene>
    <name evidence="1" type="ORF">MUK42_30465</name>
</gene>
<protein>
    <submittedName>
        <fullName evidence="1">Uncharacterized protein</fullName>
    </submittedName>
</protein>
<organism evidence="1 2">
    <name type="scientific">Musa troglodytarum</name>
    <name type="common">fe'i banana</name>
    <dbReference type="NCBI Taxonomy" id="320322"/>
    <lineage>
        <taxon>Eukaryota</taxon>
        <taxon>Viridiplantae</taxon>
        <taxon>Streptophyta</taxon>
        <taxon>Embryophyta</taxon>
        <taxon>Tracheophyta</taxon>
        <taxon>Spermatophyta</taxon>
        <taxon>Magnoliopsida</taxon>
        <taxon>Liliopsida</taxon>
        <taxon>Zingiberales</taxon>
        <taxon>Musaceae</taxon>
        <taxon>Musa</taxon>
    </lineage>
</organism>
<keyword evidence="2" id="KW-1185">Reference proteome</keyword>
<reference evidence="1" key="1">
    <citation type="submission" date="2022-05" db="EMBL/GenBank/DDBJ databases">
        <title>The Musa troglodytarum L. genome provides insights into the mechanism of non-climacteric behaviour and enrichment of carotenoids.</title>
        <authorList>
            <person name="Wang J."/>
        </authorList>
    </citation>
    <scope>NUCLEOTIDE SEQUENCE</scope>
    <source>
        <tissue evidence="1">Leaf</tissue>
    </source>
</reference>
<dbReference type="AlphaFoldDB" id="A0A9E7FJ04"/>
<accession>A0A9E7FJ04</accession>
<sequence>MATPALFIPTVGNGFVRGSFPRFSSPLSAARILKPGRIYAKLGACITAIRVAKQEKQEAPEELTAGCQWCRWSGWRGEACQEEVHHQGRRTRPILADGR</sequence>
<name>A0A9E7FJ04_9LILI</name>
<dbReference type="EMBL" id="CP097506">
    <property type="protein sequence ID" value="URD96575.1"/>
    <property type="molecule type" value="Genomic_DNA"/>
</dbReference>
<evidence type="ECO:0000313" key="2">
    <source>
        <dbReference type="Proteomes" id="UP001055439"/>
    </source>
</evidence>